<dbReference type="Gene3D" id="1.10.10.60">
    <property type="entry name" value="Homeodomain-like"/>
    <property type="match status" value="1"/>
</dbReference>
<evidence type="ECO:0000256" key="1">
    <source>
        <dbReference type="ARBA" id="ARBA00023172"/>
    </source>
</evidence>
<dbReference type="PANTHER" id="PTHR10948:SF23">
    <property type="entry name" value="TRANSPOSASE INSI FOR INSERTION SEQUENCE ELEMENT IS30A-RELATED"/>
    <property type="match status" value="1"/>
</dbReference>
<dbReference type="InterPro" id="IPR053392">
    <property type="entry name" value="Transposase_IS30-like"/>
</dbReference>
<dbReference type="InterPro" id="IPR025246">
    <property type="entry name" value="IS30-like_HTH"/>
</dbReference>
<accession>A0ABZ3IPB6</accession>
<dbReference type="InterPro" id="IPR001584">
    <property type="entry name" value="Integrase_cat-core"/>
</dbReference>
<evidence type="ECO:0000313" key="7">
    <source>
        <dbReference type="EMBL" id="XFO67572.1"/>
    </source>
</evidence>
<dbReference type="PANTHER" id="PTHR10948">
    <property type="entry name" value="TRANSPOSASE"/>
    <property type="match status" value="1"/>
</dbReference>
<evidence type="ECO:0000313" key="6">
    <source>
        <dbReference type="EMBL" id="XFO67554.1"/>
    </source>
</evidence>
<dbReference type="Proteomes" id="UP000216752">
    <property type="component" value="Chromosome"/>
</dbReference>
<proteinExistence type="predicted"/>
<dbReference type="InterPro" id="IPR012337">
    <property type="entry name" value="RNaseH-like_sf"/>
</dbReference>
<feature type="domain" description="Integrase catalytic" evidence="2">
    <location>
        <begin position="192"/>
        <end position="358"/>
    </location>
</feature>
<evidence type="ECO:0000313" key="3">
    <source>
        <dbReference type="EMBL" id="XFO64414.1"/>
    </source>
</evidence>
<evidence type="ECO:0000313" key="4">
    <source>
        <dbReference type="EMBL" id="XFO64868.1"/>
    </source>
</evidence>
<dbReference type="NCBIfam" id="NF033563">
    <property type="entry name" value="transpos_IS30"/>
    <property type="match status" value="1"/>
</dbReference>
<dbReference type="EMBL" id="CP155573">
    <property type="protein sequence ID" value="XFO67572.1"/>
    <property type="molecule type" value="Genomic_DNA"/>
</dbReference>
<evidence type="ECO:0000259" key="2">
    <source>
        <dbReference type="PROSITE" id="PS50994"/>
    </source>
</evidence>
<dbReference type="SUPFAM" id="SSF53098">
    <property type="entry name" value="Ribonuclease H-like"/>
    <property type="match status" value="1"/>
</dbReference>
<dbReference type="EMBL" id="CP155573">
    <property type="protein sequence ID" value="XFO64868.1"/>
    <property type="molecule type" value="Genomic_DNA"/>
</dbReference>
<sequence>MIKATKPNHTEVFTLAVITKDTTSARSFKHLSLIERSMIFALLREGYSLRHIARQLGRHVSTISREVGRGTTTQRRSDWTNYEAYFPETGQSVYEKNRAHNGFQCKLHLAESFLQFAEQKMLHDHWSPDAVVGFCRLQPQWQGKVTVCTKTLYHYIDRCLLKVRNIDLVLKVRRRIKQPRLRKHKRLLGQSIEERPEAILDREEFGHWEIDTVIGLQSGDSALLTITERKTRQEYILPIPKKDAPSVSARLNELMVSLDGNFAAVFRSITADNGSEFAGLDALLRPTNCKVYFAHPYSSWERGTNERHNGLIRRFIPKKTSISKVLPGTILRIQNWCNQLPRKILGYKTPQACFDEELAALS</sequence>
<name>A0ABZ3IPB6_9FIRM</name>
<reference evidence="6 8" key="1">
    <citation type="submission" date="2024-05" db="EMBL/GenBank/DDBJ databases">
        <title>Isolation and characterization of Sporomusa carbonis sp. nov., a carboxydotrophic hydrogenogen in the genus of Sporomusa isolated from a charcoal burning pile.</title>
        <authorList>
            <person name="Boeer T."/>
            <person name="Rosenbaum F."/>
            <person name="Eysell L."/>
            <person name="Mueller V."/>
            <person name="Daniel R."/>
            <person name="Poehlein A."/>
        </authorList>
    </citation>
    <scope>NUCLEOTIDE SEQUENCE [LARGE SCALE GENOMIC DNA]</scope>
    <source>
        <strain evidence="6 8">DSM 10669</strain>
    </source>
</reference>
<dbReference type="Pfam" id="PF13936">
    <property type="entry name" value="HTH_38"/>
    <property type="match status" value="1"/>
</dbReference>
<dbReference type="EMBL" id="CP155573">
    <property type="protein sequence ID" value="XFO66920.1"/>
    <property type="molecule type" value="Genomic_DNA"/>
</dbReference>
<dbReference type="PROSITE" id="PS50994">
    <property type="entry name" value="INTEGRASE"/>
    <property type="match status" value="1"/>
</dbReference>
<dbReference type="EMBL" id="CP155573">
    <property type="protein sequence ID" value="XFO67554.1"/>
    <property type="molecule type" value="Genomic_DNA"/>
</dbReference>
<organism evidence="6 8">
    <name type="scientific">Sporomusa silvacetica DSM 10669</name>
    <dbReference type="NCBI Taxonomy" id="1123289"/>
    <lineage>
        <taxon>Bacteria</taxon>
        <taxon>Bacillati</taxon>
        <taxon>Bacillota</taxon>
        <taxon>Negativicutes</taxon>
        <taxon>Selenomonadales</taxon>
        <taxon>Sporomusaceae</taxon>
        <taxon>Sporomusa</taxon>
    </lineage>
</organism>
<keyword evidence="8" id="KW-1185">Reference proteome</keyword>
<gene>
    <name evidence="3" type="ORF">SPSIL_005160</name>
    <name evidence="4" type="ORF">SPSIL_009770</name>
    <name evidence="5" type="ORF">SPSIL_030910</name>
    <name evidence="6" type="ORF">SPSIL_037530</name>
    <name evidence="7" type="ORF">SPSIL_037910</name>
</gene>
<keyword evidence="1" id="KW-0233">DNA recombination</keyword>
<dbReference type="InterPro" id="IPR036397">
    <property type="entry name" value="RNaseH_sf"/>
</dbReference>
<protein>
    <submittedName>
        <fullName evidence="6">IS30 family transposase ISCth3</fullName>
    </submittedName>
</protein>
<evidence type="ECO:0000313" key="8">
    <source>
        <dbReference type="Proteomes" id="UP000216752"/>
    </source>
</evidence>
<dbReference type="Gene3D" id="3.30.420.10">
    <property type="entry name" value="Ribonuclease H-like superfamily/Ribonuclease H"/>
    <property type="match status" value="1"/>
</dbReference>
<dbReference type="InterPro" id="IPR051917">
    <property type="entry name" value="Transposase-Integrase"/>
</dbReference>
<dbReference type="EMBL" id="CP155573">
    <property type="protein sequence ID" value="XFO64414.1"/>
    <property type="molecule type" value="Genomic_DNA"/>
</dbReference>
<evidence type="ECO:0000313" key="5">
    <source>
        <dbReference type="EMBL" id="XFO66920.1"/>
    </source>
</evidence>